<reference evidence="2" key="1">
    <citation type="journal article" date="2018" name="BMC Genomics">
        <title>Genomic insights into host adaptation between the wheat stripe rust pathogen (Puccinia striiformis f. sp. tritici) and the barley stripe rust pathogen (Puccinia striiformis f. sp. hordei).</title>
        <authorList>
            <person name="Xia C."/>
            <person name="Wang M."/>
            <person name="Yin C."/>
            <person name="Cornejo O.E."/>
            <person name="Hulbert S.H."/>
            <person name="Chen X."/>
        </authorList>
    </citation>
    <scope>NUCLEOTIDE SEQUENCE [LARGE SCALE GENOMIC DNA]</scope>
    <source>
        <strain evidence="2">93-210</strain>
    </source>
</reference>
<proteinExistence type="predicted"/>
<comment type="caution">
    <text evidence="1">The sequence shown here is derived from an EMBL/GenBank/DDBJ whole genome shotgun (WGS) entry which is preliminary data.</text>
</comment>
<gene>
    <name evidence="1" type="ORF">MJO28_012668</name>
</gene>
<accession>A0ACC0E1T4</accession>
<dbReference type="Proteomes" id="UP001060170">
    <property type="component" value="Chromosome 12"/>
</dbReference>
<reference evidence="2" key="2">
    <citation type="journal article" date="2018" name="Mol. Plant Microbe Interact.">
        <title>Genome sequence resources for the wheat stripe rust pathogen (Puccinia striiformis f. sp. tritici) and the barley stripe rust pathogen (Puccinia striiformis f. sp. hordei).</title>
        <authorList>
            <person name="Xia C."/>
            <person name="Wang M."/>
            <person name="Yin C."/>
            <person name="Cornejo O.E."/>
            <person name="Hulbert S.H."/>
            <person name="Chen X."/>
        </authorList>
    </citation>
    <scope>NUCLEOTIDE SEQUENCE [LARGE SCALE GENOMIC DNA]</scope>
    <source>
        <strain evidence="2">93-210</strain>
    </source>
</reference>
<sequence length="1387" mass="154507">MSSTSSTNILDHPTIKTLGTIEKLKPPGPESNYPDWSWLMSVHFETTDVMYVITDKETDAKAKDSWTRDNKAIIGAISKTIHTDNIRDVRHLTNDARQLWDTLKSTHQDSSAGGMMFWLQKLTTARMIDTDLDSHLAHMAKSFDRLNSIITPENPLTLKDIYSITLLNSLPPDWLSCVSSMTTQPKIDPLKLLDALRAEDLRRKTRSEDTMITQSAAAANAKPTGRSNTRRPTQTVRHCTFCEIDGHDLNRCKNAARILGAEKSNPSGGRGKSSNAPNKSTRSSAPAAKAGRTSATTLGDQADESDYSGSEVEVTAGFAATSLMSVAHASASGDANLDSGCSISMTPDISSVTFLKPDRTPVRLADHSVVEATHKGLSKLAIDSDKSLKTLVVPALAEPLLSIAGLADIGLTAVFTKTSCDIYSTTDVKIDATPVGRGYRRGNLYYLPSEPVRSISSSASHSTCIDNSLLGYHRRFSHIGLKSLKQLLKMNSIIPTVNNEIEVQQCPICVQSKMHRKSFKSRSSNRSTTPGQLIHSDVGSYEVLSREGYKYFSTFIDDCSKSVSVYPMKSKSDTFSCFKIFRAFFEKDGCHTIQALRTDNGGEYISNAFESYLKSSGIKHEPGPPHSPELNGVAERTNRTISNLLRASLLSANVPKSFWADAMRHTFYAYNSFPCNTPLGFKTPASILQNPPADLRKIHPFGCLTYYKIPEADRSKLDKKARAAILLSYLSDGNGFRLWDLEKRTVVKSRDVLFEENVFPYGTKLKADPAPVLVEIPWPDTPPPTLASPDCAPPTPPPQRSSPMDTTTINLSPLPPLPSSVPTPSPPSCDSSAPAAPTADQAPAPLLPRRSSRARNAPDRYGQWAQSTKVGEELDTPKTWRQLLRSPNKHRWLKAADEEFASLLGMNTWRLVPRPQKRKIIKSKWVFKVKRRPDRSIQKLKARLVAMGYSQIHGLDYDEVFSPTLRLETLRLIFSLLASRNWKGRQVDFKTAFLNGHLDHTVYMEQPPGFVDPQHPDWVCQLDRSLYGLKQSPRQWNAELHQALISLGLSNSKYDPTLYYKLDNSRLIGALTTHVDDLAIVGEPSFVDSLITSLGSKFQIGADEDLHHFLSLKITRSLEDRLVFLNQSHYIDELCDRFLQGKSVSVLNPADSNFKNLRKKSDDDPPSSGPYNQLIGSLLWVSQCTRPDVSFVVNRLSQHLRDPSEAHWQAAVRILNYLVTTKHIKLRLGGKLELSGYSDADWAEDRDDRRSTSAYTYQIGIGAISWKSRKQATVSLSSTEAEYKALSDSCKEGLWLRHLLSELHLRPNTAIPLHVDNEGAEALAKNPEHHARTKHIHARYHFIRECLQNDEISLLHVSTNDMLADMLTKPLNRILLEKHRLMFGLVP</sequence>
<dbReference type="EMBL" id="CM045876">
    <property type="protein sequence ID" value="KAI7942641.1"/>
    <property type="molecule type" value="Genomic_DNA"/>
</dbReference>
<name>A0ACC0E1T4_9BASI</name>
<keyword evidence="2" id="KW-1185">Reference proteome</keyword>
<evidence type="ECO:0000313" key="1">
    <source>
        <dbReference type="EMBL" id="KAI7942641.1"/>
    </source>
</evidence>
<evidence type="ECO:0000313" key="2">
    <source>
        <dbReference type="Proteomes" id="UP001060170"/>
    </source>
</evidence>
<reference evidence="1 2" key="3">
    <citation type="journal article" date="2022" name="Microbiol. Spectr.">
        <title>Folding features and dynamics of 3D genome architecture in plant fungal pathogens.</title>
        <authorList>
            <person name="Xia C."/>
        </authorList>
    </citation>
    <scope>NUCLEOTIDE SEQUENCE [LARGE SCALE GENOMIC DNA]</scope>
    <source>
        <strain evidence="1 2">93-210</strain>
    </source>
</reference>
<protein>
    <submittedName>
        <fullName evidence="1">Uncharacterized protein</fullName>
    </submittedName>
</protein>
<organism evidence="1 2">
    <name type="scientific">Puccinia striiformis f. sp. tritici</name>
    <dbReference type="NCBI Taxonomy" id="168172"/>
    <lineage>
        <taxon>Eukaryota</taxon>
        <taxon>Fungi</taxon>
        <taxon>Dikarya</taxon>
        <taxon>Basidiomycota</taxon>
        <taxon>Pucciniomycotina</taxon>
        <taxon>Pucciniomycetes</taxon>
        <taxon>Pucciniales</taxon>
        <taxon>Pucciniaceae</taxon>
        <taxon>Puccinia</taxon>
    </lineage>
</organism>